<comment type="similarity">
    <text evidence="1">Belongs to the globin family.</text>
</comment>
<dbReference type="SUPFAM" id="SSF46458">
    <property type="entry name" value="Globin-like"/>
    <property type="match status" value="1"/>
</dbReference>
<evidence type="ECO:0000259" key="2">
    <source>
        <dbReference type="Pfam" id="PF00042"/>
    </source>
</evidence>
<dbReference type="InterPro" id="IPR009050">
    <property type="entry name" value="Globin-like_sf"/>
</dbReference>
<keyword evidence="1" id="KW-0349">Heme</keyword>
<keyword evidence="1" id="KW-0479">Metal-binding</keyword>
<dbReference type="InterPro" id="IPR044399">
    <property type="entry name" value="Mb-like_M"/>
</dbReference>
<dbReference type="InterPro" id="IPR012292">
    <property type="entry name" value="Globin/Proto"/>
</dbReference>
<feature type="domain" description="Globin" evidence="2">
    <location>
        <begin position="96"/>
        <end position="171"/>
    </location>
</feature>
<proteinExistence type="inferred from homology"/>
<keyword evidence="1" id="KW-0561">Oxygen transport</keyword>
<organism evidence="3">
    <name type="scientific">Amorphochlora amoebiformis</name>
    <dbReference type="NCBI Taxonomy" id="1561963"/>
    <lineage>
        <taxon>Eukaryota</taxon>
        <taxon>Sar</taxon>
        <taxon>Rhizaria</taxon>
        <taxon>Cercozoa</taxon>
        <taxon>Chlorarachniophyceae</taxon>
        <taxon>Amorphochlora</taxon>
    </lineage>
</organism>
<gene>
    <name evidence="3" type="ORF">LAMO00422_LOCUS2805</name>
</gene>
<name>A0A7S0GS31_9EUKA</name>
<dbReference type="Pfam" id="PF00042">
    <property type="entry name" value="Globin"/>
    <property type="match status" value="1"/>
</dbReference>
<dbReference type="CDD" id="cd01040">
    <property type="entry name" value="Mb-like"/>
    <property type="match status" value="1"/>
</dbReference>
<dbReference type="InterPro" id="IPR000971">
    <property type="entry name" value="Globin"/>
</dbReference>
<evidence type="ECO:0000313" key="3">
    <source>
        <dbReference type="EMBL" id="CAD8433878.1"/>
    </source>
</evidence>
<accession>A0A7S0GS31</accession>
<keyword evidence="1" id="KW-0408">Iron</keyword>
<dbReference type="GO" id="GO:0019825">
    <property type="term" value="F:oxygen binding"/>
    <property type="evidence" value="ECO:0007669"/>
    <property type="project" value="InterPro"/>
</dbReference>
<evidence type="ECO:0000256" key="1">
    <source>
        <dbReference type="RuleBase" id="RU000356"/>
    </source>
</evidence>
<reference evidence="3" key="1">
    <citation type="submission" date="2021-01" db="EMBL/GenBank/DDBJ databases">
        <authorList>
            <person name="Corre E."/>
            <person name="Pelletier E."/>
            <person name="Niang G."/>
            <person name="Scheremetjew M."/>
            <person name="Finn R."/>
            <person name="Kale V."/>
            <person name="Holt S."/>
            <person name="Cochrane G."/>
            <person name="Meng A."/>
            <person name="Brown T."/>
            <person name="Cohen L."/>
        </authorList>
    </citation>
    <scope>NUCLEOTIDE SEQUENCE</scope>
    <source>
        <strain evidence="3">CCMP2058</strain>
    </source>
</reference>
<sequence>MGNESSSPAFRYRKELLKLSWRLVLTVQEQAASHQASRAQSHTSDLNATKADGKSALSISLVAGKEGIKPFHEDFEASFFKYCPDLKTKFPSNYSLVSKMIQSFISNAIECKDISKLARNFGKSHKQHQLTNEHFEGFASALVDTIQSRLGKFGTIELVKIWREVTVGLVKAMQKEYKKATK</sequence>
<dbReference type="GO" id="GO:0005344">
    <property type="term" value="F:oxygen carrier activity"/>
    <property type="evidence" value="ECO:0007669"/>
    <property type="project" value="UniProtKB-KW"/>
</dbReference>
<protein>
    <recommendedName>
        <fullName evidence="2">Globin domain-containing protein</fullName>
    </recommendedName>
</protein>
<keyword evidence="1" id="KW-0813">Transport</keyword>
<dbReference type="GO" id="GO:0020037">
    <property type="term" value="F:heme binding"/>
    <property type="evidence" value="ECO:0007669"/>
    <property type="project" value="InterPro"/>
</dbReference>
<dbReference type="AlphaFoldDB" id="A0A7S0GS31"/>
<dbReference type="EMBL" id="HBEM01004006">
    <property type="protein sequence ID" value="CAD8433878.1"/>
    <property type="molecule type" value="Transcribed_RNA"/>
</dbReference>
<dbReference type="Gene3D" id="1.10.490.10">
    <property type="entry name" value="Globins"/>
    <property type="match status" value="1"/>
</dbReference>